<feature type="domain" description="C-type lectin" evidence="7">
    <location>
        <begin position="121"/>
        <end position="214"/>
    </location>
</feature>
<dbReference type="Pfam" id="PF00059">
    <property type="entry name" value="Lectin_C"/>
    <property type="match status" value="1"/>
</dbReference>
<dbReference type="Gene3D" id="3.10.100.10">
    <property type="entry name" value="Mannose-Binding Protein A, subunit A"/>
    <property type="match status" value="1"/>
</dbReference>
<feature type="region of interest" description="Disordered" evidence="6">
    <location>
        <begin position="67"/>
        <end position="101"/>
    </location>
</feature>
<dbReference type="InterPro" id="IPR051527">
    <property type="entry name" value="KLR_subfamily_B"/>
</dbReference>
<protein>
    <recommendedName>
        <fullName evidence="7">C-type lectin domain-containing protein</fullName>
    </recommendedName>
</protein>
<dbReference type="InterPro" id="IPR016187">
    <property type="entry name" value="CTDL_fold"/>
</dbReference>
<dbReference type="InterPro" id="IPR033992">
    <property type="entry name" value="NKR-like_CTLD"/>
</dbReference>
<dbReference type="Proteomes" id="UP000694390">
    <property type="component" value="Unassembled WGS sequence"/>
</dbReference>
<evidence type="ECO:0000256" key="4">
    <source>
        <dbReference type="ARBA" id="ARBA00022989"/>
    </source>
</evidence>
<evidence type="ECO:0000256" key="6">
    <source>
        <dbReference type="SAM" id="MobiDB-lite"/>
    </source>
</evidence>
<keyword evidence="4" id="KW-0812">Transmembrane</keyword>
<evidence type="ECO:0000259" key="7">
    <source>
        <dbReference type="PROSITE" id="PS50041"/>
    </source>
</evidence>
<keyword evidence="5" id="KW-1015">Disulfide bond</keyword>
<evidence type="ECO:0000256" key="3">
    <source>
        <dbReference type="ARBA" id="ARBA00022968"/>
    </source>
</evidence>
<dbReference type="PROSITE" id="PS50041">
    <property type="entry name" value="C_TYPE_LECTIN_2"/>
    <property type="match status" value="1"/>
</dbReference>
<dbReference type="PANTHER" id="PTHR46784:SF1">
    <property type="entry name" value="KILLER CELL LECTIN-LIKE RECEPTOR SUBFAMILY B MEMBER 1"/>
    <property type="match status" value="1"/>
</dbReference>
<dbReference type="GO" id="GO:0009986">
    <property type="term" value="C:cell surface"/>
    <property type="evidence" value="ECO:0007669"/>
    <property type="project" value="TreeGrafter"/>
</dbReference>
<dbReference type="InterPro" id="IPR001304">
    <property type="entry name" value="C-type_lectin-like"/>
</dbReference>
<dbReference type="PANTHER" id="PTHR46784">
    <property type="entry name" value="KILLER CELL LECTIN-LIKE RECEPTOR SUBFAMILY B MEMBER 1"/>
    <property type="match status" value="1"/>
</dbReference>
<keyword evidence="9" id="KW-1185">Reference proteome</keyword>
<proteinExistence type="predicted"/>
<keyword evidence="4" id="KW-0472">Membrane</keyword>
<evidence type="ECO:0000256" key="2">
    <source>
        <dbReference type="ARBA" id="ARBA00022734"/>
    </source>
</evidence>
<name>A0A8C4XZY2_9SAUR</name>
<dbReference type="GO" id="GO:0030246">
    <property type="term" value="F:carbohydrate binding"/>
    <property type="evidence" value="ECO:0007669"/>
    <property type="project" value="UniProtKB-KW"/>
</dbReference>
<reference evidence="8" key="1">
    <citation type="submission" date="2025-08" db="UniProtKB">
        <authorList>
            <consortium name="Ensembl"/>
        </authorList>
    </citation>
    <scope>IDENTIFICATION</scope>
</reference>
<dbReference type="AlphaFoldDB" id="A0A8C4XZY2"/>
<dbReference type="CDD" id="cd03593">
    <property type="entry name" value="CLECT_NK_receptors_like"/>
    <property type="match status" value="1"/>
</dbReference>
<dbReference type="GO" id="GO:0038023">
    <property type="term" value="F:signaling receptor activity"/>
    <property type="evidence" value="ECO:0007669"/>
    <property type="project" value="TreeGrafter"/>
</dbReference>
<dbReference type="SMART" id="SM00034">
    <property type="entry name" value="CLECT"/>
    <property type="match status" value="1"/>
</dbReference>
<dbReference type="Ensembl" id="ENSGEVT00005009597.1">
    <property type="protein sequence ID" value="ENSGEVP00005009146.1"/>
    <property type="gene ID" value="ENSGEVG00005006536.1"/>
</dbReference>
<comment type="subcellular location">
    <subcellularLocation>
        <location evidence="1">Membrane</location>
        <topology evidence="1">Single-pass type II membrane protein</topology>
    </subcellularLocation>
</comment>
<sequence>MGQGHISGSRASPLLWPRAPGDLNLHLGPCHPFTPTKICWCPSVRTHSLLLSQPWALLTPQLSQRPSLLTHSPCEPSPGIPPSHSSTGAPLSGPTAPSSSNSGFSLSPPGCRLCAPNWLLHGDKCYWLSKESKKWNESREDCSAKSSQMLMSQDQREMAFIKTITEGKYSIWIGLHLTTSKGNWTWVDGSLLESPCNLIIVAVRGAKCKALLGWLAKVTFTPGGTR</sequence>
<dbReference type="GO" id="GO:0005886">
    <property type="term" value="C:plasma membrane"/>
    <property type="evidence" value="ECO:0007669"/>
    <property type="project" value="TreeGrafter"/>
</dbReference>
<accession>A0A8C4XZY2</accession>
<keyword evidence="4" id="KW-1133">Transmembrane helix</keyword>
<evidence type="ECO:0000256" key="1">
    <source>
        <dbReference type="ARBA" id="ARBA00004606"/>
    </source>
</evidence>
<organism evidence="8 9">
    <name type="scientific">Gopherus evgoodei</name>
    <name type="common">Goodes thornscrub tortoise</name>
    <dbReference type="NCBI Taxonomy" id="1825980"/>
    <lineage>
        <taxon>Eukaryota</taxon>
        <taxon>Metazoa</taxon>
        <taxon>Chordata</taxon>
        <taxon>Craniata</taxon>
        <taxon>Vertebrata</taxon>
        <taxon>Euteleostomi</taxon>
        <taxon>Archelosauria</taxon>
        <taxon>Testudinata</taxon>
        <taxon>Testudines</taxon>
        <taxon>Cryptodira</taxon>
        <taxon>Durocryptodira</taxon>
        <taxon>Testudinoidea</taxon>
        <taxon>Testudinidae</taxon>
        <taxon>Gopherus</taxon>
    </lineage>
</organism>
<dbReference type="OrthoDB" id="9047173at2759"/>
<dbReference type="GeneTree" id="ENSGT00940000154685"/>
<dbReference type="GO" id="GO:0042269">
    <property type="term" value="P:regulation of natural killer cell mediated cytotoxicity"/>
    <property type="evidence" value="ECO:0007669"/>
    <property type="project" value="TreeGrafter"/>
</dbReference>
<evidence type="ECO:0000313" key="9">
    <source>
        <dbReference type="Proteomes" id="UP000694390"/>
    </source>
</evidence>
<evidence type="ECO:0000313" key="8">
    <source>
        <dbReference type="Ensembl" id="ENSGEVP00005009146.1"/>
    </source>
</evidence>
<keyword evidence="3" id="KW-0735">Signal-anchor</keyword>
<dbReference type="SUPFAM" id="SSF56436">
    <property type="entry name" value="C-type lectin-like"/>
    <property type="match status" value="1"/>
</dbReference>
<keyword evidence="2" id="KW-0430">Lectin</keyword>
<dbReference type="InterPro" id="IPR016186">
    <property type="entry name" value="C-type_lectin-like/link_sf"/>
</dbReference>
<evidence type="ECO:0000256" key="5">
    <source>
        <dbReference type="ARBA" id="ARBA00023157"/>
    </source>
</evidence>
<reference evidence="8" key="2">
    <citation type="submission" date="2025-09" db="UniProtKB">
        <authorList>
            <consortium name="Ensembl"/>
        </authorList>
    </citation>
    <scope>IDENTIFICATION</scope>
</reference>